<feature type="transmembrane region" description="Helical" evidence="1">
    <location>
        <begin position="98"/>
        <end position="119"/>
    </location>
</feature>
<gene>
    <name evidence="2" type="ORF">ADUPG1_000437</name>
</gene>
<organism evidence="2 3">
    <name type="scientific">Aduncisulcus paluster</name>
    <dbReference type="NCBI Taxonomy" id="2918883"/>
    <lineage>
        <taxon>Eukaryota</taxon>
        <taxon>Metamonada</taxon>
        <taxon>Carpediemonas-like organisms</taxon>
        <taxon>Aduncisulcus</taxon>
    </lineage>
</organism>
<keyword evidence="1" id="KW-1133">Transmembrane helix</keyword>
<reference evidence="2" key="1">
    <citation type="submission" date="2022-03" db="EMBL/GenBank/DDBJ databases">
        <title>Draft genome sequence of Aduncisulcus paluster, a free-living microaerophilic Fornicata.</title>
        <authorList>
            <person name="Yuyama I."/>
            <person name="Kume K."/>
            <person name="Tamura T."/>
            <person name="Inagaki Y."/>
            <person name="Hashimoto T."/>
        </authorList>
    </citation>
    <scope>NUCLEOTIDE SEQUENCE</scope>
    <source>
        <strain evidence="2">NY0171</strain>
    </source>
</reference>
<accession>A0ABQ5K886</accession>
<dbReference type="EMBL" id="BQXS01000154">
    <property type="protein sequence ID" value="GKT28117.1"/>
    <property type="molecule type" value="Genomic_DNA"/>
</dbReference>
<comment type="caution">
    <text evidence="2">The sequence shown here is derived from an EMBL/GenBank/DDBJ whole genome shotgun (WGS) entry which is preliminary data.</text>
</comment>
<evidence type="ECO:0000313" key="2">
    <source>
        <dbReference type="EMBL" id="GKT28117.1"/>
    </source>
</evidence>
<dbReference type="Proteomes" id="UP001057375">
    <property type="component" value="Unassembled WGS sequence"/>
</dbReference>
<protein>
    <submittedName>
        <fullName evidence="2">Uncharacterized protein</fullName>
    </submittedName>
</protein>
<proteinExistence type="predicted"/>
<keyword evidence="1" id="KW-0812">Transmembrane</keyword>
<keyword evidence="1" id="KW-0472">Membrane</keyword>
<evidence type="ECO:0000256" key="1">
    <source>
        <dbReference type="SAM" id="Phobius"/>
    </source>
</evidence>
<keyword evidence="3" id="KW-1185">Reference proteome</keyword>
<evidence type="ECO:0000313" key="3">
    <source>
        <dbReference type="Proteomes" id="UP001057375"/>
    </source>
</evidence>
<feature type="transmembrane region" description="Helical" evidence="1">
    <location>
        <begin position="37"/>
        <end position="59"/>
    </location>
</feature>
<sequence>MKLPSFPGRTIRLDVCKNGLDGTKIPHRWSEIHSTSLSSLLIFFSPYLLLSLSLLLPSIRTCLLSDSLSSLLRLASCCLNCLNVQPASHALFLSSASLSSLSLCFLALSSSLSSLVIVLSSTTCSSSLNCSLSLRARSVL</sequence>
<name>A0ABQ5K886_9EUKA</name>